<proteinExistence type="predicted"/>
<gene>
    <name evidence="1" type="ORF">HIBIKMCM_00001</name>
</gene>
<name>A0AA49IHR8_9CAUD</name>
<dbReference type="Proteomes" id="UP001182455">
    <property type="component" value="Segment"/>
</dbReference>
<keyword evidence="1" id="KW-0540">Nuclease</keyword>
<keyword evidence="1" id="KW-0255">Endonuclease</keyword>
<reference evidence="1" key="1">
    <citation type="submission" date="2023-07" db="EMBL/GenBank/DDBJ databases">
        <title>First report of Ralstonia pseudosolanacearum infecting Boesenbergia rotunda from Thailand.</title>
        <authorList>
            <person name="Carroll S."/>
            <person name="McGreig S."/>
            <person name="Bryning A."/>
            <person name="Vicente J.G."/>
            <person name="Aspin A."/>
        </authorList>
    </citation>
    <scope>NUCLEOTIDE SEQUENCE</scope>
</reference>
<dbReference type="EMBL" id="OR367448">
    <property type="protein sequence ID" value="WEM05543.1"/>
    <property type="molecule type" value="Genomic_DNA"/>
</dbReference>
<dbReference type="Gene3D" id="3.30.40.220">
    <property type="match status" value="1"/>
</dbReference>
<dbReference type="GO" id="GO:0016020">
    <property type="term" value="C:membrane"/>
    <property type="evidence" value="ECO:0007669"/>
    <property type="project" value="InterPro"/>
</dbReference>
<protein>
    <submittedName>
        <fullName evidence="1">Endonuclease</fullName>
    </submittedName>
</protein>
<dbReference type="GO" id="GO:0005230">
    <property type="term" value="F:extracellular ligand-gated monoatomic ion channel activity"/>
    <property type="evidence" value="ECO:0007669"/>
    <property type="project" value="InterPro"/>
</dbReference>
<dbReference type="GO" id="GO:0004519">
    <property type="term" value="F:endonuclease activity"/>
    <property type="evidence" value="ECO:0007669"/>
    <property type="project" value="UniProtKB-KW"/>
</dbReference>
<organism evidence="1 2">
    <name type="scientific">Ralstonia phage BOESR1</name>
    <dbReference type="NCBI Taxonomy" id="3034917"/>
    <lineage>
        <taxon>Viruses</taxon>
        <taxon>Duplodnaviria</taxon>
        <taxon>Heunggongvirae</taxon>
        <taxon>Uroviricota</taxon>
        <taxon>Caudoviricetes</taxon>
        <taxon>Autographivirales</taxon>
        <taxon>Autographivirales incertae sedis</taxon>
        <taxon>Boesrvirus</taxon>
        <taxon>Boesrvirus BOESR1</taxon>
    </lineage>
</organism>
<sequence length="97" mass="10930">MWNAARQRAKVKGLEFSITQDWVEERLQAGRCEVTGIPFDFTFNRIWSPSLDRVDNALGYTPENTRMVVFIYNSAKNTGTDADVLQMATALVAANDN</sequence>
<dbReference type="SUPFAM" id="SSF63712">
    <property type="entry name" value="Nicotinic receptor ligand binding domain-like"/>
    <property type="match status" value="1"/>
</dbReference>
<dbReference type="InterPro" id="IPR036734">
    <property type="entry name" value="Neur_chan_lig-bd_sf"/>
</dbReference>
<keyword evidence="2" id="KW-1185">Reference proteome</keyword>
<evidence type="ECO:0000313" key="1">
    <source>
        <dbReference type="EMBL" id="WEM05543.1"/>
    </source>
</evidence>
<evidence type="ECO:0000313" key="2">
    <source>
        <dbReference type="Proteomes" id="UP001182455"/>
    </source>
</evidence>
<accession>A0AA49IHR8</accession>
<keyword evidence="1" id="KW-0378">Hydrolase</keyword>